<keyword evidence="1" id="KW-0889">Transcription antitermination</keyword>
<accession>A0A7X9P1E9</accession>
<name>A0A7X9P1E9_9BACT</name>
<dbReference type="InterPro" id="IPR006645">
    <property type="entry name" value="NGN-like_dom"/>
</dbReference>
<dbReference type="InterPro" id="IPR036735">
    <property type="entry name" value="NGN_dom_sf"/>
</dbReference>
<dbReference type="InterPro" id="IPR043425">
    <property type="entry name" value="NusG-like"/>
</dbReference>
<dbReference type="EMBL" id="JABANE010000014">
    <property type="protein sequence ID" value="NME67779.1"/>
    <property type="molecule type" value="Genomic_DNA"/>
</dbReference>
<dbReference type="CDD" id="cd09895">
    <property type="entry name" value="NGN_SP_UpxY"/>
    <property type="match status" value="1"/>
</dbReference>
<sequence>MTIKETRQWMVIYTKPKSEKKVAERLNKKGFSTYCPTFTTLRQWSDRKKKVTVPVIPSYVFIQLNELERWEVLKDPGILNFIFWQGKPAIIQESQLNAFKSFIENTSDPENIKIEDLNIGDRVLIQNGAFQEQSGLIQSVQKNKLELILPELNLKVICAPNQIRIQEKVVD</sequence>
<comment type="caution">
    <text evidence="5">The sequence shown here is derived from an EMBL/GenBank/DDBJ whole genome shotgun (WGS) entry which is preliminary data.</text>
</comment>
<organism evidence="5 6">
    <name type="scientific">Flammeovirga aprica JL-4</name>
    <dbReference type="NCBI Taxonomy" id="694437"/>
    <lineage>
        <taxon>Bacteria</taxon>
        <taxon>Pseudomonadati</taxon>
        <taxon>Bacteroidota</taxon>
        <taxon>Cytophagia</taxon>
        <taxon>Cytophagales</taxon>
        <taxon>Flammeovirgaceae</taxon>
        <taxon>Flammeovirga</taxon>
    </lineage>
</organism>
<dbReference type="Pfam" id="PF02357">
    <property type="entry name" value="NusG"/>
    <property type="match status" value="1"/>
</dbReference>
<dbReference type="AlphaFoldDB" id="A0A7X9P1E9"/>
<keyword evidence="6" id="KW-1185">Reference proteome</keyword>
<protein>
    <submittedName>
        <fullName evidence="5">UpxY family transcription antiterminator</fullName>
    </submittedName>
</protein>
<gene>
    <name evidence="5" type="ORF">HHU12_07380</name>
</gene>
<proteinExistence type="predicted"/>
<keyword evidence="3" id="KW-0804">Transcription</keyword>
<evidence type="ECO:0000259" key="4">
    <source>
        <dbReference type="SMART" id="SM00738"/>
    </source>
</evidence>
<dbReference type="Gene3D" id="3.30.70.940">
    <property type="entry name" value="NusG, N-terminal domain"/>
    <property type="match status" value="1"/>
</dbReference>
<keyword evidence="2" id="KW-0805">Transcription regulation</keyword>
<evidence type="ECO:0000256" key="1">
    <source>
        <dbReference type="ARBA" id="ARBA00022814"/>
    </source>
</evidence>
<dbReference type="Proteomes" id="UP000576082">
    <property type="component" value="Unassembled WGS sequence"/>
</dbReference>
<dbReference type="RefSeq" id="WP_169656107.1">
    <property type="nucleotide sequence ID" value="NZ_JABANE010000014.1"/>
</dbReference>
<evidence type="ECO:0000313" key="6">
    <source>
        <dbReference type="Proteomes" id="UP000576082"/>
    </source>
</evidence>
<evidence type="ECO:0000313" key="5">
    <source>
        <dbReference type="EMBL" id="NME67779.1"/>
    </source>
</evidence>
<evidence type="ECO:0000256" key="2">
    <source>
        <dbReference type="ARBA" id="ARBA00023015"/>
    </source>
</evidence>
<dbReference type="GO" id="GO:0031564">
    <property type="term" value="P:transcription antitermination"/>
    <property type="evidence" value="ECO:0007669"/>
    <property type="project" value="UniProtKB-KW"/>
</dbReference>
<dbReference type="GO" id="GO:0006354">
    <property type="term" value="P:DNA-templated transcription elongation"/>
    <property type="evidence" value="ECO:0007669"/>
    <property type="project" value="InterPro"/>
</dbReference>
<dbReference type="SMART" id="SM00738">
    <property type="entry name" value="NGN"/>
    <property type="match status" value="1"/>
</dbReference>
<reference evidence="5 6" key="1">
    <citation type="submission" date="2020-04" db="EMBL/GenBank/DDBJ databases">
        <title>Flammeovirga sp. SR4, a novel species isolated from seawater.</title>
        <authorList>
            <person name="Wang X."/>
        </authorList>
    </citation>
    <scope>NUCLEOTIDE SEQUENCE [LARGE SCALE GENOMIC DNA]</scope>
    <source>
        <strain evidence="5 6">ATCC 23126</strain>
    </source>
</reference>
<dbReference type="NCBIfam" id="NF033644">
    <property type="entry name" value="antiterm_UpxY"/>
    <property type="match status" value="1"/>
</dbReference>
<dbReference type="PANTHER" id="PTHR30265">
    <property type="entry name" value="RHO-INTERACTING TRANSCRIPTION TERMINATION FACTOR NUSG"/>
    <property type="match status" value="1"/>
</dbReference>
<feature type="domain" description="NusG-like N-terminal" evidence="4">
    <location>
        <begin position="6"/>
        <end position="103"/>
    </location>
</feature>
<dbReference type="SUPFAM" id="SSF82679">
    <property type="entry name" value="N-utilization substance G protein NusG, N-terminal domain"/>
    <property type="match status" value="1"/>
</dbReference>
<dbReference type="PANTHER" id="PTHR30265:SF4">
    <property type="entry name" value="KOW MOTIF FAMILY PROTEIN, EXPRESSED"/>
    <property type="match status" value="1"/>
</dbReference>
<evidence type="ECO:0000256" key="3">
    <source>
        <dbReference type="ARBA" id="ARBA00023163"/>
    </source>
</evidence>